<dbReference type="AlphaFoldDB" id="A0A183G755"/>
<proteinExistence type="predicted"/>
<accession>A0A183G755</accession>
<dbReference type="Proteomes" id="UP000050761">
    <property type="component" value="Unassembled WGS sequence"/>
</dbReference>
<evidence type="ECO:0000313" key="4">
    <source>
        <dbReference type="WBParaSite" id="HPBE_0001758901-mRNA-1"/>
    </source>
</evidence>
<name>A0A183G755_HELPZ</name>
<keyword evidence="3" id="KW-1185">Reference proteome</keyword>
<evidence type="ECO:0000313" key="2">
    <source>
        <dbReference type="EMBL" id="VDP09312.1"/>
    </source>
</evidence>
<dbReference type="OrthoDB" id="20772at2759"/>
<reference evidence="4" key="2">
    <citation type="submission" date="2019-09" db="UniProtKB">
        <authorList>
            <consortium name="WormBaseParasite"/>
        </authorList>
    </citation>
    <scope>IDENTIFICATION</scope>
</reference>
<feature type="compositionally biased region" description="Polar residues" evidence="1">
    <location>
        <begin position="42"/>
        <end position="54"/>
    </location>
</feature>
<feature type="region of interest" description="Disordered" evidence="1">
    <location>
        <begin position="13"/>
        <end position="58"/>
    </location>
</feature>
<protein>
    <submittedName>
        <fullName evidence="4">DEK_C domain-containing protein</fullName>
    </submittedName>
</protein>
<dbReference type="EMBL" id="UZAH01030109">
    <property type="protein sequence ID" value="VDP09312.1"/>
    <property type="molecule type" value="Genomic_DNA"/>
</dbReference>
<evidence type="ECO:0000256" key="1">
    <source>
        <dbReference type="SAM" id="MobiDB-lite"/>
    </source>
</evidence>
<gene>
    <name evidence="2" type="ORF">HPBE_LOCUS17588</name>
</gene>
<accession>A0A3P8A7H1</accession>
<dbReference type="WBParaSite" id="HPBE_0001758901-mRNA-1">
    <property type="protein sequence ID" value="HPBE_0001758901-mRNA-1"/>
    <property type="gene ID" value="HPBE_0001758901"/>
</dbReference>
<evidence type="ECO:0000313" key="3">
    <source>
        <dbReference type="Proteomes" id="UP000050761"/>
    </source>
</evidence>
<reference evidence="2 3" key="1">
    <citation type="submission" date="2018-11" db="EMBL/GenBank/DDBJ databases">
        <authorList>
            <consortium name="Pathogen Informatics"/>
        </authorList>
    </citation>
    <scope>NUCLEOTIDE SEQUENCE [LARGE SCALE GENOMIC DNA]</scope>
</reference>
<organism evidence="3 4">
    <name type="scientific">Heligmosomoides polygyrus</name>
    <name type="common">Parasitic roundworm</name>
    <dbReference type="NCBI Taxonomy" id="6339"/>
    <lineage>
        <taxon>Eukaryota</taxon>
        <taxon>Metazoa</taxon>
        <taxon>Ecdysozoa</taxon>
        <taxon>Nematoda</taxon>
        <taxon>Chromadorea</taxon>
        <taxon>Rhabditida</taxon>
        <taxon>Rhabditina</taxon>
        <taxon>Rhabditomorpha</taxon>
        <taxon>Strongyloidea</taxon>
        <taxon>Heligmosomidae</taxon>
        <taxon>Heligmosomoides</taxon>
    </lineage>
</organism>
<sequence length="212" mass="23568">MLAALYVVGLQGKPSSEDTAEAKDSTTDDEDNFESYLKKLRASNSSGNTQSTANIRDDNSFVVSDSDVSFEETSVSDDESSKDHLLSSIKTSFNSPSVLSKSKTKRLESDIDEHFLVSLSPDYKGKRHDDAELYVKRGIKNEKLRMELTARLVSIFRRQCFRDESILLAEFGVPDDNDAPTREEKKIARRFAAILRDGAAASVDVETDENLG</sequence>